<dbReference type="InterPro" id="IPR035999">
    <property type="entry name" value="Sec7_dom_sf"/>
</dbReference>
<feature type="domain" description="SEC7" evidence="4">
    <location>
        <begin position="82"/>
        <end position="270"/>
    </location>
</feature>
<dbReference type="CDD" id="cd00171">
    <property type="entry name" value="Sec7"/>
    <property type="match status" value="1"/>
</dbReference>
<protein>
    <recommendedName>
        <fullName evidence="4">SEC7 domain-containing protein</fullName>
    </recommendedName>
</protein>
<evidence type="ECO:0000256" key="1">
    <source>
        <dbReference type="ARBA" id="ARBA00022490"/>
    </source>
</evidence>
<dbReference type="Pfam" id="PF01369">
    <property type="entry name" value="Sec7"/>
    <property type="match status" value="1"/>
</dbReference>
<dbReference type="Proteomes" id="UP000745764">
    <property type="component" value="Unassembled WGS sequence"/>
</dbReference>
<dbReference type="Gene3D" id="1.10.220.20">
    <property type="match status" value="1"/>
</dbReference>
<dbReference type="EMBL" id="CAINUL010000014">
    <property type="protein sequence ID" value="CAD0112005.1"/>
    <property type="molecule type" value="Genomic_DNA"/>
</dbReference>
<feature type="region of interest" description="Disordered" evidence="3">
    <location>
        <begin position="53"/>
        <end position="74"/>
    </location>
</feature>
<gene>
    <name evidence="5" type="ORF">AWRI4620_LOCUS6260</name>
</gene>
<dbReference type="PANTHER" id="PTHR10663:SF375">
    <property type="entry name" value="LD29171P"/>
    <property type="match status" value="1"/>
</dbReference>
<evidence type="ECO:0000313" key="5">
    <source>
        <dbReference type="EMBL" id="CAD0112005.1"/>
    </source>
</evidence>
<dbReference type="InterPro" id="IPR000904">
    <property type="entry name" value="Sec7_dom"/>
</dbReference>
<dbReference type="InterPro" id="IPR015403">
    <property type="entry name" value="Mon2/Sec7/BIG1-like_HDS"/>
</dbReference>
<comment type="subcellular location">
    <subcellularLocation>
        <location evidence="2">Cytoplasmic vesicle</location>
        <location evidence="2">COPI-coated vesicle membrane</location>
    </subcellularLocation>
</comment>
<dbReference type="FunFam" id="1.10.1000.11:FF:000003">
    <property type="entry name" value="Brefeldin A-inhibited guanine nucleotide-exchange protein 1"/>
    <property type="match status" value="1"/>
</dbReference>
<dbReference type="SUPFAM" id="SSF48425">
    <property type="entry name" value="Sec7 domain"/>
    <property type="match status" value="1"/>
</dbReference>
<feature type="region of interest" description="Disordered" evidence="3">
    <location>
        <begin position="484"/>
        <end position="508"/>
    </location>
</feature>
<dbReference type="FunFam" id="1.10.220.20:FF:000002">
    <property type="entry name" value="Brefeldin A-inhibited guanine nucleotide-exchange protein 1"/>
    <property type="match status" value="1"/>
</dbReference>
<evidence type="ECO:0000259" key="4">
    <source>
        <dbReference type="PROSITE" id="PS50190"/>
    </source>
</evidence>
<evidence type="ECO:0000313" key="6">
    <source>
        <dbReference type="Proteomes" id="UP000745764"/>
    </source>
</evidence>
<organism evidence="5 6">
    <name type="scientific">Aureobasidium uvarum</name>
    <dbReference type="NCBI Taxonomy" id="2773716"/>
    <lineage>
        <taxon>Eukaryota</taxon>
        <taxon>Fungi</taxon>
        <taxon>Dikarya</taxon>
        <taxon>Ascomycota</taxon>
        <taxon>Pezizomycotina</taxon>
        <taxon>Dothideomycetes</taxon>
        <taxon>Dothideomycetidae</taxon>
        <taxon>Dothideales</taxon>
        <taxon>Saccotheciaceae</taxon>
        <taxon>Aureobasidium</taxon>
    </lineage>
</organism>
<accession>A0A9N8KSF3</accession>
<dbReference type="OrthoDB" id="18431at2759"/>
<proteinExistence type="predicted"/>
<dbReference type="PANTHER" id="PTHR10663">
    <property type="entry name" value="GUANYL-NUCLEOTIDE EXCHANGE FACTOR"/>
    <property type="match status" value="1"/>
</dbReference>
<dbReference type="PROSITE" id="PS50190">
    <property type="entry name" value="SEC7"/>
    <property type="match status" value="1"/>
</dbReference>
<dbReference type="InterPro" id="IPR023394">
    <property type="entry name" value="Sec7_C_sf"/>
</dbReference>
<keyword evidence="1" id="KW-0963">Cytoplasm</keyword>
<keyword evidence="6" id="KW-1185">Reference proteome</keyword>
<reference evidence="5" key="1">
    <citation type="submission" date="2020-06" db="EMBL/GenBank/DDBJ databases">
        <authorList>
            <person name="Onetto C."/>
        </authorList>
    </citation>
    <scope>NUCLEOTIDE SEQUENCE</scope>
</reference>
<dbReference type="GO" id="GO:0032012">
    <property type="term" value="P:regulation of ARF protein signal transduction"/>
    <property type="evidence" value="ECO:0007669"/>
    <property type="project" value="InterPro"/>
</dbReference>
<dbReference type="Gene3D" id="1.10.1000.11">
    <property type="entry name" value="Arf Nucleotide-binding Site Opener,domain 2"/>
    <property type="match status" value="1"/>
</dbReference>
<dbReference type="AlphaFoldDB" id="A0A9N8KSF3"/>
<dbReference type="GO" id="GO:0030663">
    <property type="term" value="C:COPI-coated vesicle membrane"/>
    <property type="evidence" value="ECO:0007669"/>
    <property type="project" value="UniProtKB-SubCell"/>
</dbReference>
<dbReference type="SMART" id="SM00222">
    <property type="entry name" value="Sec7"/>
    <property type="match status" value="1"/>
</dbReference>
<dbReference type="Pfam" id="PF09324">
    <property type="entry name" value="Sec7-like_HDS"/>
    <property type="match status" value="1"/>
</dbReference>
<evidence type="ECO:0000256" key="3">
    <source>
        <dbReference type="SAM" id="MobiDB-lite"/>
    </source>
</evidence>
<evidence type="ECO:0000256" key="2">
    <source>
        <dbReference type="ARBA" id="ARBA00060451"/>
    </source>
</evidence>
<comment type="caution">
    <text evidence="5">The sequence shown here is derived from an EMBL/GenBank/DDBJ whole genome shotgun (WGS) entry which is preliminary data.</text>
</comment>
<name>A0A9N8KSF3_9PEZI</name>
<sequence length="710" mass="79629">MKQNSLECLVETLRSMVNWSQQGLNDVAASLSNPESRNSIEDIRDSIDARENGVSQSPMLPSVEIPPNAVSGTPLAEDDPAELERVKQHKTALNNAIKQFNFKPKKGVKVLIAGGFISSDSPQDIARFLITNDRLDKKALGEYLGEGEPENIAIMHAFVDSMNFTKTRFVDALRNFLQSFRLPGEAQKIDRLMLKFAERYTGGNPNAFANADTAYVLAYSVVMLNTDQHSAQVKVRMTPEDFIKNNRGINDGQSLPDDYLKSIFEEIAQNEIVLDTERENAANLGMLPQGAGSLAANIGQAVANFGRDLQREAYAQASDQMATKTEQLFKNLMKAQRRGAARSSLVRFIPASSFKHVGPMFEVTWMSFLTALSGGTQETNNIERIKLCMEGQKLAIRICCLFDLTDPRQAFIASLTRFTNLYNIGEMKAKNIEALKAVLDVAQNEGNLLKDSWRDVLTCISQLDRFQLISTGVSEGDVPDMLRTHSPASTSNRKSLGVPPRHRNRNSVSNINYQPDIAEESRSADMVRSVDRIFTNTANLSGEAIVHFVTALTQVSWQEIQSSGNSESPRTYSLQKLVEISGYNMTRVRFEWTSIWQVLGEHFIQVGCHNNTNVVYFALNSLRQLSMRFMEIEELPGFKFQKDFLKPFEHILSNATQVPVKDMVLRCLIQMIQARGDNIRSGWKTMFGVFTVAAREPYGMYFVFVRDDLV</sequence>
<dbReference type="GO" id="GO:0005085">
    <property type="term" value="F:guanyl-nucleotide exchange factor activity"/>
    <property type="evidence" value="ECO:0007669"/>
    <property type="project" value="InterPro"/>
</dbReference>